<protein>
    <submittedName>
        <fullName evidence="4">Thioesterase superfamily</fullName>
    </submittedName>
</protein>
<dbReference type="InterPro" id="IPR054485">
    <property type="entry name" value="FlK-like_dom"/>
</dbReference>
<organism evidence="4 5">
    <name type="scientific">Garciella nitratireducens DSM 15102</name>
    <dbReference type="NCBI Taxonomy" id="1121911"/>
    <lineage>
        <taxon>Bacteria</taxon>
        <taxon>Bacillati</taxon>
        <taxon>Bacillota</taxon>
        <taxon>Clostridia</taxon>
        <taxon>Eubacteriales</taxon>
        <taxon>Eubacteriaceae</taxon>
        <taxon>Garciella</taxon>
    </lineage>
</organism>
<sequence length="132" mass="14587">MDFNLKEGLKAKAEMTVTDKDTALSFGSGEVKVFATPVMIGLMENASLKAVDKLLPQGHATVGTYLEVRHLSATPVGMKVTAQAELVKIEGRTLIFQVEVYDEVEKIGEGIHHRFIVPLENFIEKCNDKLKK</sequence>
<reference evidence="4 5" key="1">
    <citation type="submission" date="2017-02" db="EMBL/GenBank/DDBJ databases">
        <authorList>
            <person name="Peterson S.W."/>
        </authorList>
    </citation>
    <scope>NUCLEOTIDE SEQUENCE [LARGE SCALE GENOMIC DNA]</scope>
    <source>
        <strain evidence="4 5">DSM 15102</strain>
    </source>
</reference>
<evidence type="ECO:0000313" key="5">
    <source>
        <dbReference type="Proteomes" id="UP000196365"/>
    </source>
</evidence>
<dbReference type="PANTHER" id="PTHR36934:SF1">
    <property type="entry name" value="THIOESTERASE DOMAIN-CONTAINING PROTEIN"/>
    <property type="match status" value="1"/>
</dbReference>
<dbReference type="PIRSF" id="PIRSF014972">
    <property type="entry name" value="FlK"/>
    <property type="match status" value="1"/>
</dbReference>
<dbReference type="OrthoDB" id="6902891at2"/>
<dbReference type="InterPro" id="IPR029069">
    <property type="entry name" value="HotDog_dom_sf"/>
</dbReference>
<proteinExistence type="predicted"/>
<evidence type="ECO:0000256" key="2">
    <source>
        <dbReference type="PIRSR" id="PIRSR014972-2"/>
    </source>
</evidence>
<dbReference type="EMBL" id="FUWV01000003">
    <property type="protein sequence ID" value="SJZ50073.1"/>
    <property type="molecule type" value="Genomic_DNA"/>
</dbReference>
<feature type="active site" evidence="1">
    <location>
        <position position="36"/>
    </location>
</feature>
<dbReference type="Proteomes" id="UP000196365">
    <property type="component" value="Unassembled WGS sequence"/>
</dbReference>
<feature type="binding site" evidence="2">
    <location>
        <position position="63"/>
    </location>
    <ligand>
        <name>substrate</name>
    </ligand>
</feature>
<feature type="binding site" evidence="2">
    <location>
        <position position="63"/>
    </location>
    <ligand>
        <name>CoA</name>
        <dbReference type="ChEBI" id="CHEBI:57287"/>
    </ligand>
</feature>
<feature type="domain" description="Fluoroacetyl-CoA-specific thioesterase-like" evidence="3">
    <location>
        <begin position="17"/>
        <end position="118"/>
    </location>
</feature>
<keyword evidence="5" id="KW-1185">Reference proteome</keyword>
<evidence type="ECO:0000256" key="1">
    <source>
        <dbReference type="PIRSR" id="PIRSR014972-1"/>
    </source>
</evidence>
<feature type="active site" evidence="1">
    <location>
        <position position="44"/>
    </location>
</feature>
<feature type="active site" evidence="1">
    <location>
        <position position="70"/>
    </location>
</feature>
<evidence type="ECO:0000313" key="4">
    <source>
        <dbReference type="EMBL" id="SJZ50073.1"/>
    </source>
</evidence>
<name>A0A1T4L650_9FIRM</name>
<dbReference type="InterPro" id="IPR025540">
    <property type="entry name" value="FlK"/>
</dbReference>
<accession>A0A1T4L650</accession>
<evidence type="ECO:0000259" key="3">
    <source>
        <dbReference type="Pfam" id="PF22636"/>
    </source>
</evidence>
<gene>
    <name evidence="4" type="ORF">SAMN02745973_00856</name>
</gene>
<dbReference type="PANTHER" id="PTHR36934">
    <property type="entry name" value="BLR0278 PROTEIN"/>
    <property type="match status" value="1"/>
</dbReference>
<dbReference type="AlphaFoldDB" id="A0A1T4L650"/>
<feature type="binding site" evidence="2">
    <location>
        <position position="114"/>
    </location>
    <ligand>
        <name>substrate</name>
    </ligand>
</feature>
<dbReference type="Gene3D" id="3.10.129.10">
    <property type="entry name" value="Hotdog Thioesterase"/>
    <property type="match status" value="1"/>
</dbReference>
<dbReference type="Pfam" id="PF22636">
    <property type="entry name" value="FlK"/>
    <property type="match status" value="1"/>
</dbReference>
<dbReference type="RefSeq" id="WP_087678290.1">
    <property type="nucleotide sequence ID" value="NZ_FUWV01000003.1"/>
</dbReference>
<dbReference type="SUPFAM" id="SSF54637">
    <property type="entry name" value="Thioesterase/thiol ester dehydrase-isomerase"/>
    <property type="match status" value="1"/>
</dbReference>